<reference evidence="1" key="1">
    <citation type="journal article" date="2015" name="Nature">
        <title>Complex archaea that bridge the gap between prokaryotes and eukaryotes.</title>
        <authorList>
            <person name="Spang A."/>
            <person name="Saw J.H."/>
            <person name="Jorgensen S.L."/>
            <person name="Zaremba-Niedzwiedzka K."/>
            <person name="Martijn J."/>
            <person name="Lind A.E."/>
            <person name="van Eijk R."/>
            <person name="Schleper C."/>
            <person name="Guy L."/>
            <person name="Ettema T.J."/>
        </authorList>
    </citation>
    <scope>NUCLEOTIDE SEQUENCE</scope>
</reference>
<evidence type="ECO:0000313" key="1">
    <source>
        <dbReference type="EMBL" id="KKK75272.1"/>
    </source>
</evidence>
<protein>
    <submittedName>
        <fullName evidence="1">Uncharacterized protein</fullName>
    </submittedName>
</protein>
<gene>
    <name evidence="1" type="ORF">LCGC14_2875370</name>
</gene>
<proteinExistence type="predicted"/>
<comment type="caution">
    <text evidence="1">The sequence shown here is derived from an EMBL/GenBank/DDBJ whole genome shotgun (WGS) entry which is preliminary data.</text>
</comment>
<dbReference type="AlphaFoldDB" id="A0A0F8Y1N2"/>
<sequence length="253" mass="27510">MAVRTLLGQSEHLIYYRDCGGGKFIIGAPQQTGSSNGASGTDLTTRGWRSSLKRMTKRKQLTASSNYQVWEGHTAQRDPAALYPLMPPSDMIYRIREGIACEYVSGAGVSRVGWGVMKNWSEALRGAPAGLLDLGFIGFLWYQVGSTPTNWRAVAADHAGTNLFDQDIGKIAVDVPYNMRIDFISRVDERKIIFYIDEVEVASYTPADDVLGGSETAAMRMGLGVNAQGGNVCAAHSEMMGDAGWELLVQESS</sequence>
<dbReference type="EMBL" id="LAZR01055945">
    <property type="protein sequence ID" value="KKK75272.1"/>
    <property type="molecule type" value="Genomic_DNA"/>
</dbReference>
<organism evidence="1">
    <name type="scientific">marine sediment metagenome</name>
    <dbReference type="NCBI Taxonomy" id="412755"/>
    <lineage>
        <taxon>unclassified sequences</taxon>
        <taxon>metagenomes</taxon>
        <taxon>ecological metagenomes</taxon>
    </lineage>
</organism>
<accession>A0A0F8Y1N2</accession>
<name>A0A0F8Y1N2_9ZZZZ</name>